<feature type="transmembrane region" description="Helical" evidence="2">
    <location>
        <begin position="44"/>
        <end position="62"/>
    </location>
</feature>
<dbReference type="Proteomes" id="UP000252884">
    <property type="component" value="Unassembled WGS sequence"/>
</dbReference>
<dbReference type="PANTHER" id="PTHR33741">
    <property type="entry name" value="TRANSMEMBRANE PROTEIN DDB_G0269096-RELATED"/>
    <property type="match status" value="1"/>
</dbReference>
<dbReference type="CDD" id="cd04600">
    <property type="entry name" value="CBS_pair_HPP_assoc"/>
    <property type="match status" value="1"/>
</dbReference>
<accession>A0A368XYB7</accession>
<keyword evidence="2" id="KW-1133">Transmembrane helix</keyword>
<protein>
    <submittedName>
        <fullName evidence="4">CBS domain-containing membrane protein</fullName>
    </submittedName>
</protein>
<feature type="domain" description="CBS" evidence="3">
    <location>
        <begin position="253"/>
        <end position="310"/>
    </location>
</feature>
<dbReference type="InterPro" id="IPR058581">
    <property type="entry name" value="TM_HPP"/>
</dbReference>
<dbReference type="SMART" id="SM00116">
    <property type="entry name" value="CBS"/>
    <property type="match status" value="2"/>
</dbReference>
<dbReference type="PANTHER" id="PTHR33741:SF5">
    <property type="entry name" value="TRANSMEMBRANE PROTEIN DDB_G0269096-RELATED"/>
    <property type="match status" value="1"/>
</dbReference>
<feature type="transmembrane region" description="Helical" evidence="2">
    <location>
        <begin position="120"/>
        <end position="138"/>
    </location>
</feature>
<organism evidence="4 5">
    <name type="scientific">Pseudorhodoferax soli</name>
    <dbReference type="NCBI Taxonomy" id="545864"/>
    <lineage>
        <taxon>Bacteria</taxon>
        <taxon>Pseudomonadati</taxon>
        <taxon>Pseudomonadota</taxon>
        <taxon>Betaproteobacteria</taxon>
        <taxon>Burkholderiales</taxon>
        <taxon>Comamonadaceae</taxon>
    </lineage>
</organism>
<reference evidence="4 5" key="1">
    <citation type="submission" date="2018-07" db="EMBL/GenBank/DDBJ databases">
        <title>Genomic Encyclopedia of Type Strains, Phase IV (KMG-IV): sequencing the most valuable type-strain genomes for metagenomic binning, comparative biology and taxonomic classification.</title>
        <authorList>
            <person name="Goeker M."/>
        </authorList>
    </citation>
    <scope>NUCLEOTIDE SEQUENCE [LARGE SCALE GENOMIC DNA]</scope>
    <source>
        <strain evidence="4 5">DSM 21634</strain>
    </source>
</reference>
<dbReference type="InterPro" id="IPR007065">
    <property type="entry name" value="HPP"/>
</dbReference>
<proteinExistence type="predicted"/>
<keyword evidence="2" id="KW-0812">Transmembrane</keyword>
<dbReference type="PROSITE" id="PS51371">
    <property type="entry name" value="CBS"/>
    <property type="match status" value="2"/>
</dbReference>
<comment type="caution">
    <text evidence="4">The sequence shown here is derived from an EMBL/GenBank/DDBJ whole genome shotgun (WGS) entry which is preliminary data.</text>
</comment>
<feature type="domain" description="CBS" evidence="3">
    <location>
        <begin position="337"/>
        <end position="394"/>
    </location>
</feature>
<dbReference type="EMBL" id="QPJK01000003">
    <property type="protein sequence ID" value="RCW72855.1"/>
    <property type="molecule type" value="Genomic_DNA"/>
</dbReference>
<dbReference type="Pfam" id="PF00571">
    <property type="entry name" value="CBS"/>
    <property type="match status" value="2"/>
</dbReference>
<dbReference type="AlphaFoldDB" id="A0A368XYB7"/>
<dbReference type="Gene3D" id="3.10.580.10">
    <property type="entry name" value="CBS-domain"/>
    <property type="match status" value="1"/>
</dbReference>
<evidence type="ECO:0000313" key="4">
    <source>
        <dbReference type="EMBL" id="RCW72855.1"/>
    </source>
</evidence>
<keyword evidence="1" id="KW-0129">CBS domain</keyword>
<evidence type="ECO:0000256" key="2">
    <source>
        <dbReference type="SAM" id="Phobius"/>
    </source>
</evidence>
<dbReference type="InterPro" id="IPR046342">
    <property type="entry name" value="CBS_dom_sf"/>
</dbReference>
<name>A0A368XYB7_9BURK</name>
<keyword evidence="5" id="KW-1185">Reference proteome</keyword>
<evidence type="ECO:0000313" key="5">
    <source>
        <dbReference type="Proteomes" id="UP000252884"/>
    </source>
</evidence>
<feature type="transmembrane region" description="Helical" evidence="2">
    <location>
        <begin position="20"/>
        <end position="37"/>
    </location>
</feature>
<dbReference type="SUPFAM" id="SSF54631">
    <property type="entry name" value="CBS-domain pair"/>
    <property type="match status" value="1"/>
</dbReference>
<dbReference type="InterPro" id="IPR000644">
    <property type="entry name" value="CBS_dom"/>
</dbReference>
<evidence type="ECO:0000259" key="3">
    <source>
        <dbReference type="PROSITE" id="PS51371"/>
    </source>
</evidence>
<gene>
    <name evidence="4" type="ORF">DES41_103463</name>
</gene>
<feature type="transmembrane region" description="Helical" evidence="2">
    <location>
        <begin position="158"/>
        <end position="177"/>
    </location>
</feature>
<sequence>MPPALASRLTPSPLLARLKALAHGFWTTGLVAGGRVSSREIGRAALGSAVGILVASLVAHALAPGLPALGLIAPMGATAVLVFAVPASPLAQPWPAVAGNTVSALVGALCARYAGDLGLAAPLAVGLAIAAMFALRCLHPPGGATALLAALSGVEPSFALSPVLMDTLVIVLVGVAYNRLTGRAYPHTLPLRPAAPAPAGAPARFSAADLDAALAHYDQVLDISRQDLEQLLQFAESAAYERKFGELRCRDVMSTPPLTVPFGCTLEEAWRLMRERRIKALPVVDRAQRIVGIVTVADFMKHADFASIEGLGARLRSLIRASGLTHDDKPHVVGQIMTRQVRIASADRYISELLPLFSEAGHHHIPVLDEERRVVGVITQSDLIRALHRTVRAG</sequence>
<dbReference type="Pfam" id="PF04982">
    <property type="entry name" value="TM_HPP"/>
    <property type="match status" value="1"/>
</dbReference>
<evidence type="ECO:0000256" key="1">
    <source>
        <dbReference type="PROSITE-ProRule" id="PRU00703"/>
    </source>
</evidence>
<feature type="transmembrane region" description="Helical" evidence="2">
    <location>
        <begin position="68"/>
        <end position="87"/>
    </location>
</feature>
<keyword evidence="2" id="KW-0472">Membrane</keyword>